<proteinExistence type="predicted"/>
<feature type="region of interest" description="Disordered" evidence="1">
    <location>
        <begin position="366"/>
        <end position="393"/>
    </location>
</feature>
<evidence type="ECO:0000256" key="1">
    <source>
        <dbReference type="SAM" id="MobiDB-lite"/>
    </source>
</evidence>
<evidence type="ECO:0000313" key="2">
    <source>
        <dbReference type="Proteomes" id="UP000515208"/>
    </source>
</evidence>
<accession>A0A6P3J5L7</accession>
<feature type="region of interest" description="Disordered" evidence="1">
    <location>
        <begin position="463"/>
        <end position="498"/>
    </location>
</feature>
<feature type="region of interest" description="Disordered" evidence="1">
    <location>
        <begin position="145"/>
        <end position="175"/>
    </location>
</feature>
<feature type="region of interest" description="Disordered" evidence="1">
    <location>
        <begin position="1"/>
        <end position="26"/>
    </location>
</feature>
<name>A0A6P3J5L7_BISBB</name>
<feature type="compositionally biased region" description="Basic and acidic residues" evidence="1">
    <location>
        <begin position="463"/>
        <end position="495"/>
    </location>
</feature>
<feature type="region of interest" description="Disordered" evidence="1">
    <location>
        <begin position="412"/>
        <end position="441"/>
    </location>
</feature>
<organism evidence="2 3">
    <name type="scientific">Bison bison bison</name>
    <name type="common">North American plains bison</name>
    <dbReference type="NCBI Taxonomy" id="43346"/>
    <lineage>
        <taxon>Eukaryota</taxon>
        <taxon>Metazoa</taxon>
        <taxon>Chordata</taxon>
        <taxon>Craniata</taxon>
        <taxon>Vertebrata</taxon>
        <taxon>Euteleostomi</taxon>
        <taxon>Mammalia</taxon>
        <taxon>Eutheria</taxon>
        <taxon>Laurasiatheria</taxon>
        <taxon>Artiodactyla</taxon>
        <taxon>Ruminantia</taxon>
        <taxon>Pecora</taxon>
        <taxon>Bovidae</taxon>
        <taxon>Bovinae</taxon>
        <taxon>Bison</taxon>
    </lineage>
</organism>
<dbReference type="GeneID" id="105003311"/>
<gene>
    <name evidence="3" type="primary">LOC105003311</name>
</gene>
<sequence length="607" mass="73826">MNKDGILHDTEKTSAAEQYEREAAKREKDSLEQKIKELLQMLENQERAFKIFRVKITSKMRERDKLLRRMNKRIERLEILRKIREEQKKYYMKKEEQIKREASEREKDPSERKVKELQRQLENQKRVLERLTARVRKEIREREKTSAEEWARGEATEREKEPLKQKAKELQSKMEGDRSAILKEVRLKTTKMRERENLLRRMNERFEMLEILGMIKDELGECCKKTDELCNAAKTLAECTKGEPSEREKELLEQKYKEISQKVEDQKKDFEECVGKMIEKTRERQKISAEMLAQWEDAMWEKKLLEQMVKELQQKLEDREKTFERFRDKLTKEMRERDDLLRKMNERIQMLERLLKLLETLEEQDMKKEEQAKREAAERENEPLEQKVKELQQKSENQEKVFEVLRDKMTEELNEREKASAEEQIRREAAEREKESLEKQVKELQQNLEDQGRVFQRLRTEMTEEMRESENVSAEEQIRGEATEREKESLEKQVKELQQNLEDQGRVFQKFRTEMTEEMRENEKASAEEQAKREAAEREKLLEQKLKELQQKFEDQERAFKVFRVQMTEEVRERDNFLRKMNERIEMLEAAVNNDNDKDNEENTEKY</sequence>
<feature type="region of interest" description="Disordered" evidence="1">
    <location>
        <begin position="95"/>
        <end position="118"/>
    </location>
</feature>
<protein>
    <submittedName>
        <fullName evidence="3">Trichohyalin-like isoform X4</fullName>
    </submittedName>
</protein>
<dbReference type="AlphaFoldDB" id="A0A6P3J5L7"/>
<feature type="region of interest" description="Disordered" evidence="1">
    <location>
        <begin position="516"/>
        <end position="536"/>
    </location>
</feature>
<reference evidence="3" key="1">
    <citation type="submission" date="2025-08" db="UniProtKB">
        <authorList>
            <consortium name="RefSeq"/>
        </authorList>
    </citation>
    <scope>IDENTIFICATION</scope>
    <source>
        <tissue evidence="3">Blood</tissue>
    </source>
</reference>
<dbReference type="RefSeq" id="XP_010858675.1">
    <property type="nucleotide sequence ID" value="XM_010860373.1"/>
</dbReference>
<dbReference type="Proteomes" id="UP000515208">
    <property type="component" value="Unplaced"/>
</dbReference>
<keyword evidence="2" id="KW-1185">Reference proteome</keyword>
<evidence type="ECO:0000313" key="3">
    <source>
        <dbReference type="RefSeq" id="XP_010858675.1"/>
    </source>
</evidence>